<dbReference type="RefSeq" id="WP_027290662.1">
    <property type="nucleotide sequence ID" value="NZ_CALVFX010000015.1"/>
</dbReference>
<dbReference type="EMBL" id="UGVL01000001">
    <property type="protein sequence ID" value="SUE33332.1"/>
    <property type="molecule type" value="Genomic_DNA"/>
</dbReference>
<dbReference type="OrthoDB" id="1007197at2"/>
<evidence type="ECO:0000259" key="2">
    <source>
        <dbReference type="Pfam" id="PF13568"/>
    </source>
</evidence>
<sequence length="251" mass="28696">MIRLFYRIGYFTAALSGAVFFCGTALAQQRGVPSETLSAAWAPVKVDHYIGIRGGYAMGTARFEPTRQTEYKMGLMVGGLVYKFDVPAQKYVGCIEADINWSQRGYRVHQSFESDEVYERKWNTIEIPILWQPYLPLSKGGTRFYLSAGPYFSYAFSSDYREYNQATGEVYAQGDYEYDPVRDNRWEYGITFGAGMLFAIKRFSISAEFRYNIGLSDVFKGVTKYEGNPFRSPADQMAITLGLNYKVRMHK</sequence>
<dbReference type="InterPro" id="IPR011250">
    <property type="entry name" value="OMP/PagP_B-barrel"/>
</dbReference>
<dbReference type="Proteomes" id="UP000255233">
    <property type="component" value="Unassembled WGS sequence"/>
</dbReference>
<dbReference type="InterPro" id="IPR025665">
    <property type="entry name" value="Beta-barrel_OMP_2"/>
</dbReference>
<proteinExistence type="predicted"/>
<feature type="domain" description="Outer membrane protein beta-barrel" evidence="2">
    <location>
        <begin position="50"/>
        <end position="219"/>
    </location>
</feature>
<protein>
    <recommendedName>
        <fullName evidence="2">Outer membrane protein beta-barrel domain-containing protein</fullName>
    </recommendedName>
</protein>
<evidence type="ECO:0000313" key="3">
    <source>
        <dbReference type="EMBL" id="SUE33332.1"/>
    </source>
</evidence>
<feature type="signal peptide" evidence="1">
    <location>
        <begin position="1"/>
        <end position="27"/>
    </location>
</feature>
<evidence type="ECO:0000313" key="4">
    <source>
        <dbReference type="Proteomes" id="UP000255233"/>
    </source>
</evidence>
<organism evidence="3 4">
    <name type="scientific">Rikenella microfusus</name>
    <dbReference type="NCBI Taxonomy" id="28139"/>
    <lineage>
        <taxon>Bacteria</taxon>
        <taxon>Pseudomonadati</taxon>
        <taxon>Bacteroidota</taxon>
        <taxon>Bacteroidia</taxon>
        <taxon>Bacteroidales</taxon>
        <taxon>Rikenellaceae</taxon>
        <taxon>Rikenella</taxon>
    </lineage>
</organism>
<feature type="chain" id="PRO_5016582129" description="Outer membrane protein beta-barrel domain-containing protein" evidence="1">
    <location>
        <begin position="28"/>
        <end position="251"/>
    </location>
</feature>
<dbReference type="STRING" id="880526.GCA_000427365_00906"/>
<dbReference type="AlphaFoldDB" id="A0A379MRS8"/>
<evidence type="ECO:0000256" key="1">
    <source>
        <dbReference type="SAM" id="SignalP"/>
    </source>
</evidence>
<gene>
    <name evidence="3" type="ORF">NCTC11190_00539</name>
</gene>
<dbReference type="Pfam" id="PF13568">
    <property type="entry name" value="OMP_b-brl_2"/>
    <property type="match status" value="1"/>
</dbReference>
<accession>A0A379MRS8</accession>
<keyword evidence="4" id="KW-1185">Reference proteome</keyword>
<dbReference type="SUPFAM" id="SSF56925">
    <property type="entry name" value="OMPA-like"/>
    <property type="match status" value="1"/>
</dbReference>
<keyword evidence="1" id="KW-0732">Signal</keyword>
<name>A0A379MRS8_9BACT</name>
<reference evidence="3 4" key="1">
    <citation type="submission" date="2018-06" db="EMBL/GenBank/DDBJ databases">
        <authorList>
            <consortium name="Pathogen Informatics"/>
            <person name="Doyle S."/>
        </authorList>
    </citation>
    <scope>NUCLEOTIDE SEQUENCE [LARGE SCALE GENOMIC DNA]</scope>
    <source>
        <strain evidence="3 4">NCTC11190</strain>
    </source>
</reference>